<dbReference type="HOGENOM" id="CLU_1214343_0_0_12"/>
<gene>
    <name evidence="1" type="ordered locus">Trebr_1158</name>
</gene>
<keyword evidence="2" id="KW-1185">Reference proteome</keyword>
<name>F4LKY9_TREBD</name>
<protein>
    <submittedName>
        <fullName evidence="1">Late competence development protein ComFB</fullName>
    </submittedName>
</protein>
<dbReference type="InterPro" id="IPR019657">
    <property type="entry name" value="ComFB"/>
</dbReference>
<reference evidence="2" key="1">
    <citation type="submission" date="2011-04" db="EMBL/GenBank/DDBJ databases">
        <title>The complete genome of Treponema brennaborense DSM 12168.</title>
        <authorList>
            <person name="Lucas S."/>
            <person name="Han J."/>
            <person name="Lapidus A."/>
            <person name="Bruce D."/>
            <person name="Goodwin L."/>
            <person name="Pitluck S."/>
            <person name="Peters L."/>
            <person name="Kyrpides N."/>
            <person name="Mavromatis K."/>
            <person name="Ivanova N."/>
            <person name="Mikhailova N."/>
            <person name="Pagani I."/>
            <person name="Teshima H."/>
            <person name="Detter J.C."/>
            <person name="Tapia R."/>
            <person name="Han C."/>
            <person name="Land M."/>
            <person name="Hauser L."/>
            <person name="Markowitz V."/>
            <person name="Cheng J.-F."/>
            <person name="Hugenholtz P."/>
            <person name="Woyke T."/>
            <person name="Wu D."/>
            <person name="Gronow S."/>
            <person name="Wellnitz S."/>
            <person name="Brambilla E."/>
            <person name="Klenk H.-P."/>
            <person name="Eisen J.A."/>
        </authorList>
    </citation>
    <scope>NUCLEOTIDE SEQUENCE [LARGE SCALE GENOMIC DNA]</scope>
    <source>
        <strain evidence="2">DSM 12168 / CIP 105900 / DD5/3</strain>
    </source>
</reference>
<dbReference type="EMBL" id="CP002696">
    <property type="protein sequence ID" value="AEE16586.1"/>
    <property type="molecule type" value="Genomic_DNA"/>
</dbReference>
<evidence type="ECO:0000313" key="2">
    <source>
        <dbReference type="Proteomes" id="UP000006546"/>
    </source>
</evidence>
<dbReference type="KEGG" id="tbe:Trebr_1158"/>
<dbReference type="InterPro" id="IPR008969">
    <property type="entry name" value="CarboxyPept-like_regulatory"/>
</dbReference>
<dbReference type="Proteomes" id="UP000006546">
    <property type="component" value="Chromosome"/>
</dbReference>
<dbReference type="AlphaFoldDB" id="F4LKY9"/>
<dbReference type="OrthoDB" id="357845at2"/>
<sequence length="233" mass="25790">MTVHNIMEDRVAERVDALYEAIQKEHPGFLSCDCESCRADTLCYVLNRIPAKYIVSDRGVTYSSLAGSTQLKADIDALVIEGMKIVNTAKRPYHKEKGRLPNVPKTPAFVFPACIGTVYDGHTFEPIPNAQITILCNGKNVQMEDITWSNPCYTYQSTQGTYSFKPAAVPAEKPGVSTEFSFTVEITADGYEPHLHSFTIPVTSGGESAECFSIRLQDSYLFMPSEDADKQPN</sequence>
<dbReference type="Gene3D" id="2.60.40.1120">
    <property type="entry name" value="Carboxypeptidase-like, regulatory domain"/>
    <property type="match status" value="1"/>
</dbReference>
<organism evidence="1 2">
    <name type="scientific">Treponema brennaborense (strain DSM 12168 / CIP 105900 / DD5/3)</name>
    <dbReference type="NCBI Taxonomy" id="906968"/>
    <lineage>
        <taxon>Bacteria</taxon>
        <taxon>Pseudomonadati</taxon>
        <taxon>Spirochaetota</taxon>
        <taxon>Spirochaetia</taxon>
        <taxon>Spirochaetales</taxon>
        <taxon>Treponemataceae</taxon>
        <taxon>Treponema</taxon>
    </lineage>
</organism>
<dbReference type="eggNOG" id="ENOG5032KM3">
    <property type="taxonomic scope" value="Bacteria"/>
</dbReference>
<dbReference type="Pfam" id="PF10719">
    <property type="entry name" value="ComFB"/>
    <property type="match status" value="1"/>
</dbReference>
<evidence type="ECO:0000313" key="1">
    <source>
        <dbReference type="EMBL" id="AEE16586.1"/>
    </source>
</evidence>
<accession>F4LKY9</accession>
<dbReference type="SUPFAM" id="SSF49464">
    <property type="entry name" value="Carboxypeptidase regulatory domain-like"/>
    <property type="match status" value="1"/>
</dbReference>
<proteinExistence type="predicted"/>
<dbReference type="STRING" id="906968.Trebr_1158"/>